<keyword evidence="1" id="KW-0812">Transmembrane</keyword>
<gene>
    <name evidence="2" type="ORF">SAMN05661099_3148</name>
</gene>
<feature type="transmembrane region" description="Helical" evidence="1">
    <location>
        <begin position="40"/>
        <end position="58"/>
    </location>
</feature>
<accession>A0A1T5ERK9</accession>
<feature type="transmembrane region" description="Helical" evidence="1">
    <location>
        <begin position="102"/>
        <end position="123"/>
    </location>
</feature>
<feature type="transmembrane region" description="Helical" evidence="1">
    <location>
        <begin position="6"/>
        <end position="28"/>
    </location>
</feature>
<feature type="transmembrane region" description="Helical" evidence="1">
    <location>
        <begin position="78"/>
        <end position="95"/>
    </location>
</feature>
<dbReference type="STRING" id="572036.SAMN05661099_3148"/>
<dbReference type="OrthoDB" id="966117at2"/>
<feature type="transmembrane region" description="Helical" evidence="1">
    <location>
        <begin position="170"/>
        <end position="189"/>
    </location>
</feature>
<evidence type="ECO:0000313" key="2">
    <source>
        <dbReference type="EMBL" id="SKB86439.1"/>
    </source>
</evidence>
<dbReference type="SUPFAM" id="SSF48317">
    <property type="entry name" value="Acid phosphatase/Vanadium-dependent haloperoxidase"/>
    <property type="match status" value="1"/>
</dbReference>
<proteinExistence type="predicted"/>
<dbReference type="RefSeq" id="WP_139377505.1">
    <property type="nucleotide sequence ID" value="NZ_FUYR01000004.1"/>
</dbReference>
<keyword evidence="3" id="KW-1185">Reference proteome</keyword>
<keyword evidence="1" id="KW-1133">Transmembrane helix</keyword>
<dbReference type="Proteomes" id="UP000189981">
    <property type="component" value="Unassembled WGS sequence"/>
</dbReference>
<dbReference type="EMBL" id="FUYR01000004">
    <property type="protein sequence ID" value="SKB86439.1"/>
    <property type="molecule type" value="Genomic_DNA"/>
</dbReference>
<protein>
    <recommendedName>
        <fullName evidence="4">PAP2 superfamily protein</fullName>
    </recommendedName>
</protein>
<organism evidence="2 3">
    <name type="scientific">Daejeonella lutea</name>
    <dbReference type="NCBI Taxonomy" id="572036"/>
    <lineage>
        <taxon>Bacteria</taxon>
        <taxon>Pseudomonadati</taxon>
        <taxon>Bacteroidota</taxon>
        <taxon>Sphingobacteriia</taxon>
        <taxon>Sphingobacteriales</taxon>
        <taxon>Sphingobacteriaceae</taxon>
        <taxon>Daejeonella</taxon>
    </lineage>
</organism>
<keyword evidence="1" id="KW-0472">Membrane</keyword>
<dbReference type="Gene3D" id="1.20.144.10">
    <property type="entry name" value="Phosphatidic acid phosphatase type 2/haloperoxidase"/>
    <property type="match status" value="1"/>
</dbReference>
<reference evidence="3" key="1">
    <citation type="submission" date="2017-02" db="EMBL/GenBank/DDBJ databases">
        <authorList>
            <person name="Varghese N."/>
            <person name="Submissions S."/>
        </authorList>
    </citation>
    <scope>NUCLEOTIDE SEQUENCE [LARGE SCALE GENOMIC DNA]</scope>
    <source>
        <strain evidence="3">DSM 22385</strain>
    </source>
</reference>
<sequence length="190" mass="21396">MNKRVATVLSIIGHPLLTAAVFAVCMFFHLEEVVVAFRHSIILILGIFLPLTLRMYMFTKDGVYTNFDVSDQRQRQSWYIFATMLLAVFTVYLFTTNQPHNLRYSVAGSLILLIISQLINFYIKSSLHVSVNVFLGFLMMSVNLAAGLVFLVFTAVVAQSRLVLQRHTNCEVMAGALIGVTVGLIIFWLL</sequence>
<evidence type="ECO:0000256" key="1">
    <source>
        <dbReference type="SAM" id="Phobius"/>
    </source>
</evidence>
<dbReference type="AlphaFoldDB" id="A0A1T5ERK9"/>
<feature type="transmembrane region" description="Helical" evidence="1">
    <location>
        <begin position="135"/>
        <end position="158"/>
    </location>
</feature>
<evidence type="ECO:0000313" key="3">
    <source>
        <dbReference type="Proteomes" id="UP000189981"/>
    </source>
</evidence>
<dbReference type="InterPro" id="IPR036938">
    <property type="entry name" value="PAP2/HPO_sf"/>
</dbReference>
<evidence type="ECO:0008006" key="4">
    <source>
        <dbReference type="Google" id="ProtNLM"/>
    </source>
</evidence>
<name>A0A1T5ERK9_9SPHI</name>